<dbReference type="PANTHER" id="PTHR10332">
    <property type="entry name" value="EQUILIBRATIVE NUCLEOSIDE TRANSPORTER"/>
    <property type="match status" value="1"/>
</dbReference>
<dbReference type="AlphaFoldDB" id="A0A444UER4"/>
<evidence type="ECO:0000313" key="8">
    <source>
        <dbReference type="EMBL" id="RXM33665.1"/>
    </source>
</evidence>
<dbReference type="PRINTS" id="PR01130">
    <property type="entry name" value="DERENTRNSPRT"/>
</dbReference>
<organism evidence="8 9">
    <name type="scientific">Acipenser ruthenus</name>
    <name type="common">Sterlet sturgeon</name>
    <dbReference type="NCBI Taxonomy" id="7906"/>
    <lineage>
        <taxon>Eukaryota</taxon>
        <taxon>Metazoa</taxon>
        <taxon>Chordata</taxon>
        <taxon>Craniata</taxon>
        <taxon>Vertebrata</taxon>
        <taxon>Euteleostomi</taxon>
        <taxon>Actinopterygii</taxon>
        <taxon>Chondrostei</taxon>
        <taxon>Acipenseriformes</taxon>
        <taxon>Acipenseridae</taxon>
        <taxon>Acipenser</taxon>
    </lineage>
</organism>
<evidence type="ECO:0000256" key="1">
    <source>
        <dbReference type="ARBA" id="ARBA00004141"/>
    </source>
</evidence>
<feature type="transmembrane region" description="Helical" evidence="7">
    <location>
        <begin position="70"/>
        <end position="90"/>
    </location>
</feature>
<keyword evidence="5 7" id="KW-1133">Transmembrane helix</keyword>
<dbReference type="GO" id="GO:0015862">
    <property type="term" value="P:uridine transmembrane transport"/>
    <property type="evidence" value="ECO:0007669"/>
    <property type="project" value="TreeGrafter"/>
</dbReference>
<keyword evidence="9" id="KW-1185">Reference proteome</keyword>
<comment type="subcellular location">
    <subcellularLocation>
        <location evidence="1">Membrane</location>
        <topology evidence="1">Multi-pass membrane protein</topology>
    </subcellularLocation>
</comment>
<gene>
    <name evidence="8" type="ORF">EOD39_5291</name>
</gene>
<evidence type="ECO:0000256" key="3">
    <source>
        <dbReference type="ARBA" id="ARBA00022448"/>
    </source>
</evidence>
<evidence type="ECO:0000313" key="9">
    <source>
        <dbReference type="Proteomes" id="UP000289886"/>
    </source>
</evidence>
<keyword evidence="4 7" id="KW-0812">Transmembrane</keyword>
<feature type="transmembrane region" description="Helical" evidence="7">
    <location>
        <begin position="137"/>
        <end position="156"/>
    </location>
</feature>
<dbReference type="Proteomes" id="UP000289886">
    <property type="component" value="Unassembled WGS sequence"/>
</dbReference>
<feature type="transmembrane region" description="Helical" evidence="7">
    <location>
        <begin position="322"/>
        <end position="344"/>
    </location>
</feature>
<feature type="transmembrane region" description="Helical" evidence="7">
    <location>
        <begin position="39"/>
        <end position="58"/>
    </location>
</feature>
<dbReference type="InterPro" id="IPR002259">
    <property type="entry name" value="Eqnu_transpt"/>
</dbReference>
<dbReference type="EMBL" id="SCEB01214706">
    <property type="protein sequence ID" value="RXM33665.1"/>
    <property type="molecule type" value="Genomic_DNA"/>
</dbReference>
<feature type="transmembrane region" description="Helical" evidence="7">
    <location>
        <begin position="96"/>
        <end position="125"/>
    </location>
</feature>
<dbReference type="GO" id="GO:0005886">
    <property type="term" value="C:plasma membrane"/>
    <property type="evidence" value="ECO:0007669"/>
    <property type="project" value="TreeGrafter"/>
</dbReference>
<evidence type="ECO:0000256" key="2">
    <source>
        <dbReference type="ARBA" id="ARBA00007965"/>
    </source>
</evidence>
<keyword evidence="6 7" id="KW-0472">Membrane</keyword>
<evidence type="ECO:0000256" key="5">
    <source>
        <dbReference type="ARBA" id="ARBA00022989"/>
    </source>
</evidence>
<proteinExistence type="inferred from homology"/>
<name>A0A444UER4_ACIRT</name>
<comment type="similarity">
    <text evidence="2">Belongs to the SLC29A/ENT transporter (TC 2.A.57) family.</text>
</comment>
<dbReference type="Pfam" id="PF01733">
    <property type="entry name" value="Nucleoside_tran"/>
    <property type="match status" value="2"/>
</dbReference>
<keyword evidence="3" id="KW-0813">Transport</keyword>
<feature type="transmembrane region" description="Helical" evidence="7">
    <location>
        <begin position="162"/>
        <end position="182"/>
    </location>
</feature>
<reference evidence="8 9" key="1">
    <citation type="submission" date="2019-01" db="EMBL/GenBank/DDBJ databases">
        <title>Draft Genome and Complete Hox-Cluster Characterization of the Sterlet Sturgeon (Acipenser ruthenus).</title>
        <authorList>
            <person name="Wei Q."/>
        </authorList>
    </citation>
    <scope>NUCLEOTIDE SEQUENCE [LARGE SCALE GENOMIC DNA]</scope>
    <source>
        <strain evidence="8">WHYD16114868_AA</strain>
        <tissue evidence="8">Blood</tissue>
    </source>
</reference>
<accession>A0A444UER4</accession>
<comment type="caution">
    <text evidence="8">The sequence shown here is derived from an EMBL/GenBank/DDBJ whole genome shotgun (WGS) entry which is preliminary data.</text>
</comment>
<evidence type="ECO:0000256" key="4">
    <source>
        <dbReference type="ARBA" id="ARBA00022692"/>
    </source>
</evidence>
<dbReference type="GO" id="GO:0005337">
    <property type="term" value="F:nucleoside transmembrane transporter activity"/>
    <property type="evidence" value="ECO:0007669"/>
    <property type="project" value="InterPro"/>
</dbReference>
<dbReference type="PANTHER" id="PTHR10332:SF9">
    <property type="entry name" value="EQUILIBRATIVE NUCLEOSIDE TRANSPORTER 1"/>
    <property type="match status" value="1"/>
</dbReference>
<evidence type="ECO:0000256" key="7">
    <source>
        <dbReference type="SAM" id="Phobius"/>
    </source>
</evidence>
<feature type="transmembrane region" description="Helical" evidence="7">
    <location>
        <begin position="251"/>
        <end position="274"/>
    </location>
</feature>
<evidence type="ECO:0000256" key="6">
    <source>
        <dbReference type="ARBA" id="ARBA00023136"/>
    </source>
</evidence>
<feature type="transmembrane region" description="Helical" evidence="7">
    <location>
        <begin position="286"/>
        <end position="310"/>
    </location>
</feature>
<sequence>MYFTSRLVTAEERMLQVNNTGNLTVVMPKNYLESKFNNFMTLCAMVPLLIFSCLNSVLHQRVPQKVRIMGSLAIILLLFLVTAVLVKISILPLSFFVLTMITIVCINSFGAILQGSLFGLAGLLPASYTTPIMSGQGLAGTFAAFAMICAIASGSALQDSAFGYFITACAVILIAIGSYIALPKMEFFLFYLNKDSSPSTSSNDGETKLDLLKKAEHTNGADNKAVISLPDDLHPQVSVVAILKKPGSDSFLLPIMVVARVVFVPLFMLCNVQPRENLPVLFGHDAWYIVFMILFAFSNGYLASLCMCFGPKKVAPHEAETTGAIMAFFLSLGLALGATVSFLFRALV</sequence>
<protein>
    <submittedName>
        <fullName evidence="8">Equilibrative nucleoside transporter 1</fullName>
    </submittedName>
</protein>